<dbReference type="InterPro" id="IPR035070">
    <property type="entry name" value="Streptogrisin_prodomain"/>
</dbReference>
<feature type="active site" description="Charge relay system" evidence="8">
    <location>
        <position position="330"/>
    </location>
</feature>
<dbReference type="SUPFAM" id="SSF50494">
    <property type="entry name" value="Trypsin-like serine proteases"/>
    <property type="match status" value="1"/>
</dbReference>
<feature type="domain" description="Peptidase S1" evidence="11">
    <location>
        <begin position="188"/>
        <end position="366"/>
    </location>
</feature>
<dbReference type="GO" id="GO:0004252">
    <property type="term" value="F:serine-type endopeptidase activity"/>
    <property type="evidence" value="ECO:0007669"/>
    <property type="project" value="InterPro"/>
</dbReference>
<accession>A0A3A3ZMV8</accession>
<evidence type="ECO:0000256" key="3">
    <source>
        <dbReference type="ARBA" id="ARBA00022729"/>
    </source>
</evidence>
<dbReference type="PRINTS" id="PR00861">
    <property type="entry name" value="ALYTICPTASE"/>
</dbReference>
<dbReference type="InterPro" id="IPR043504">
    <property type="entry name" value="Peptidase_S1_PA_chymotrypsin"/>
</dbReference>
<feature type="domain" description="Peptidase S1A alpha-lytic prodomain" evidence="12">
    <location>
        <begin position="114"/>
        <end position="168"/>
    </location>
</feature>
<dbReference type="AlphaFoldDB" id="A0A3A3ZMV8"/>
<feature type="active site" description="Charge relay system" evidence="8">
    <location>
        <position position="218"/>
    </location>
</feature>
<keyword evidence="5" id="KW-0720">Serine protease</keyword>
<evidence type="ECO:0000313" key="13">
    <source>
        <dbReference type="EMBL" id="RJK98061.1"/>
    </source>
</evidence>
<protein>
    <submittedName>
        <fullName evidence="13">S1 family peptidase</fullName>
    </submittedName>
</protein>
<dbReference type="PIRSF" id="PIRSF001134">
    <property type="entry name" value="Streptogrisin"/>
    <property type="match status" value="1"/>
</dbReference>
<dbReference type="InterPro" id="IPR001316">
    <property type="entry name" value="Pept_S1A_streptogrisin"/>
</dbReference>
<comment type="similarity">
    <text evidence="1">Belongs to the peptidase S1 family.</text>
</comment>
<dbReference type="Proteomes" id="UP000265614">
    <property type="component" value="Unassembled WGS sequence"/>
</dbReference>
<evidence type="ECO:0000256" key="5">
    <source>
        <dbReference type="ARBA" id="ARBA00022825"/>
    </source>
</evidence>
<keyword evidence="4" id="KW-0378">Hydrolase</keyword>
<evidence type="ECO:0000256" key="6">
    <source>
        <dbReference type="ARBA" id="ARBA00023145"/>
    </source>
</evidence>
<evidence type="ECO:0000256" key="7">
    <source>
        <dbReference type="ARBA" id="ARBA00023157"/>
    </source>
</evidence>
<gene>
    <name evidence="13" type="ORF">D5H78_03750</name>
</gene>
<evidence type="ECO:0000256" key="10">
    <source>
        <dbReference type="SAM" id="SignalP"/>
    </source>
</evidence>
<dbReference type="EMBL" id="QZEZ01000001">
    <property type="protein sequence ID" value="RJK98061.1"/>
    <property type="molecule type" value="Genomic_DNA"/>
</dbReference>
<dbReference type="Gene3D" id="2.40.10.10">
    <property type="entry name" value="Trypsin-like serine proteases"/>
    <property type="match status" value="2"/>
</dbReference>
<keyword evidence="7 9" id="KW-1015">Disulfide bond</keyword>
<organism evidence="13 14">
    <name type="scientific">Vallicoccus soli</name>
    <dbReference type="NCBI Taxonomy" id="2339232"/>
    <lineage>
        <taxon>Bacteria</taxon>
        <taxon>Bacillati</taxon>
        <taxon>Actinomycetota</taxon>
        <taxon>Actinomycetes</taxon>
        <taxon>Motilibacterales</taxon>
        <taxon>Vallicoccaceae</taxon>
        <taxon>Vallicoccus</taxon>
    </lineage>
</organism>
<sequence>MRSSTLGRRATLLAAACGMAAAGAVGTVTTATTAAATPAGPAAPRAAAPAAQAAAPAELAATRAAAAAGALEAGAGASAAGSWLEDGRVVVAVTDRAAAARVRAAGGTARLVARSAAQLAGAQRHLDRTAAVPGTSWAVDPRTNRVVVTADESVRGADLATVTAAVRALRGAAVLERTPGTLSTTLAGGEAVYGGGGRCSLGFNVRSGSTYSFVTAGHCTDLGSTWYANSAQTAVLGSRTGTSFPGDDYGIVRYAAGQPTAPGSVSLYNGSTRDITGAGTPVVGQTVYRSGSTTGLHSGTVQALNATVNYAEGSVRGLIRTTVCAEPGDSGGALFAGNTALGLTSGGSGDCRRGGTTYFQPVTEVLSRYGVSVY</sequence>
<dbReference type="GO" id="GO:0006508">
    <property type="term" value="P:proteolysis"/>
    <property type="evidence" value="ECO:0007669"/>
    <property type="project" value="UniProtKB-KW"/>
</dbReference>
<evidence type="ECO:0000256" key="9">
    <source>
        <dbReference type="PIRSR" id="PIRSR001134-2"/>
    </source>
</evidence>
<dbReference type="GO" id="GO:0005576">
    <property type="term" value="C:extracellular region"/>
    <property type="evidence" value="ECO:0007669"/>
    <property type="project" value="InterPro"/>
</dbReference>
<dbReference type="InterPro" id="IPR006311">
    <property type="entry name" value="TAT_signal"/>
</dbReference>
<keyword evidence="6" id="KW-0865">Zymogen</keyword>
<dbReference type="InterPro" id="IPR009003">
    <property type="entry name" value="Peptidase_S1_PA"/>
</dbReference>
<evidence type="ECO:0000256" key="8">
    <source>
        <dbReference type="PIRSR" id="PIRSR001134-1"/>
    </source>
</evidence>
<keyword evidence="14" id="KW-1185">Reference proteome</keyword>
<keyword evidence="3 10" id="KW-0732">Signal</keyword>
<name>A0A3A3ZMV8_9ACTN</name>
<dbReference type="Gene3D" id="3.30.300.50">
    <property type="match status" value="1"/>
</dbReference>
<dbReference type="OrthoDB" id="8781117at2"/>
<feature type="chain" id="PRO_5038491799" evidence="10">
    <location>
        <begin position="25"/>
        <end position="374"/>
    </location>
</feature>
<feature type="disulfide bond" evidence="9">
    <location>
        <begin position="324"/>
        <end position="351"/>
    </location>
</feature>
<dbReference type="InterPro" id="IPR004236">
    <property type="entry name" value="Pept_S1_alpha_lytic"/>
</dbReference>
<evidence type="ECO:0000256" key="2">
    <source>
        <dbReference type="ARBA" id="ARBA00022670"/>
    </source>
</evidence>
<dbReference type="Pfam" id="PF02983">
    <property type="entry name" value="Pro_Al_protease"/>
    <property type="match status" value="1"/>
</dbReference>
<feature type="disulfide bond" evidence="9">
    <location>
        <begin position="199"/>
        <end position="219"/>
    </location>
</feature>
<keyword evidence="2" id="KW-0645">Protease</keyword>
<dbReference type="Pfam" id="PF00089">
    <property type="entry name" value="Trypsin"/>
    <property type="match status" value="1"/>
</dbReference>
<reference evidence="13 14" key="1">
    <citation type="submission" date="2018-09" db="EMBL/GenBank/DDBJ databases">
        <title>YIM 75000 draft genome.</title>
        <authorList>
            <person name="Tang S."/>
            <person name="Feng Y."/>
        </authorList>
    </citation>
    <scope>NUCLEOTIDE SEQUENCE [LARGE SCALE GENOMIC DNA]</scope>
    <source>
        <strain evidence="13 14">YIM 75000</strain>
    </source>
</reference>
<dbReference type="PROSITE" id="PS51318">
    <property type="entry name" value="TAT"/>
    <property type="match status" value="1"/>
</dbReference>
<comment type="caution">
    <text evidence="13">The sequence shown here is derived from an EMBL/GenBank/DDBJ whole genome shotgun (WGS) entry which is preliminary data.</text>
</comment>
<feature type="active site" description="Charge relay system" evidence="8">
    <location>
        <position position="248"/>
    </location>
</feature>
<feature type="signal peptide" evidence="10">
    <location>
        <begin position="1"/>
        <end position="24"/>
    </location>
</feature>
<dbReference type="CDD" id="cd21112">
    <property type="entry name" value="alphaLP-like"/>
    <property type="match status" value="1"/>
</dbReference>
<evidence type="ECO:0000259" key="11">
    <source>
        <dbReference type="Pfam" id="PF00089"/>
    </source>
</evidence>
<evidence type="ECO:0000259" key="12">
    <source>
        <dbReference type="Pfam" id="PF02983"/>
    </source>
</evidence>
<dbReference type="InterPro" id="IPR001254">
    <property type="entry name" value="Trypsin_dom"/>
</dbReference>
<evidence type="ECO:0000313" key="14">
    <source>
        <dbReference type="Proteomes" id="UP000265614"/>
    </source>
</evidence>
<evidence type="ECO:0000256" key="1">
    <source>
        <dbReference type="ARBA" id="ARBA00007664"/>
    </source>
</evidence>
<proteinExistence type="inferred from homology"/>
<evidence type="ECO:0000256" key="4">
    <source>
        <dbReference type="ARBA" id="ARBA00022801"/>
    </source>
</evidence>